<evidence type="ECO:0000259" key="3">
    <source>
        <dbReference type="SMART" id="SM00693"/>
    </source>
</evidence>
<evidence type="ECO:0000313" key="6">
    <source>
        <dbReference type="WBParaSite" id="PSAMB.scaffold5494size11572.g26717.t1"/>
    </source>
</evidence>
<dbReference type="SMART" id="SM00706">
    <property type="entry name" value="TECPR"/>
    <property type="match status" value="10"/>
</dbReference>
<organism evidence="5 6">
    <name type="scientific">Plectus sambesii</name>
    <dbReference type="NCBI Taxonomy" id="2011161"/>
    <lineage>
        <taxon>Eukaryota</taxon>
        <taxon>Metazoa</taxon>
        <taxon>Ecdysozoa</taxon>
        <taxon>Nematoda</taxon>
        <taxon>Chromadorea</taxon>
        <taxon>Plectida</taxon>
        <taxon>Plectina</taxon>
        <taxon>Plectoidea</taxon>
        <taxon>Plectidae</taxon>
        <taxon>Plectus</taxon>
    </lineage>
</organism>
<dbReference type="Proteomes" id="UP000887566">
    <property type="component" value="Unplaced"/>
</dbReference>
<feature type="domain" description="Peroxin/Ferlin" evidence="4">
    <location>
        <begin position="143"/>
        <end position="177"/>
    </location>
</feature>
<evidence type="ECO:0000259" key="4">
    <source>
        <dbReference type="SMART" id="SM00694"/>
    </source>
</evidence>
<dbReference type="SMART" id="SM00694">
    <property type="entry name" value="DysFC"/>
    <property type="match status" value="2"/>
</dbReference>
<evidence type="ECO:0000256" key="1">
    <source>
        <dbReference type="ARBA" id="ARBA00005966"/>
    </source>
</evidence>
<dbReference type="WBParaSite" id="PSAMB.scaffold5494size11572.g26717.t1">
    <property type="protein sequence ID" value="PSAMB.scaffold5494size11572.g26717.t1"/>
    <property type="gene ID" value="PSAMB.scaffold5494size11572.g26717"/>
</dbReference>
<accession>A0A914WWB0</accession>
<dbReference type="PANTHER" id="PTHR23250:SF1">
    <property type="entry name" value="TECTONIN BETA-PROPELLER REPEAT-CONTAINING PROTEIN 1"/>
    <property type="match status" value="1"/>
</dbReference>
<dbReference type="InterPro" id="IPR010482">
    <property type="entry name" value="TECPR1-like_DysF"/>
</dbReference>
<name>A0A914WWB0_9BILA</name>
<reference evidence="6" key="1">
    <citation type="submission" date="2022-11" db="UniProtKB">
        <authorList>
            <consortium name="WormBaseParasite"/>
        </authorList>
    </citation>
    <scope>IDENTIFICATION</scope>
</reference>
<sequence>MSSGYLWAVDIHGTANRLIASPCPAKDDFLEWIPAHLEGNVPVRKLAVAPDFVWGIGANGRAYIYVTYSHIAVRVVEETFENERWYMLVGWSSRTLPTDRSNYSDRQGDNSTPKNSFHLPSDGWVWQDPWTVDLNEIEYDKTGWQYAFNFSSKDFKNTHFSGAFVRRRRWARTRKYVGIERWIAVPDGRQSDESYHFIDISAGGFEQASHCSQRFACSVFALTRAGQLLFRDGIGPQSPEGTDWTLVDPVQDKESGEYEDLTYISCSASSGQLLALTWDGRLFARLGIAGNNRVGTGWADLARPKGLPVISAALGERTVWLITTDGKLWITSLISPMTEMVRCVTSASWTEMSQGMCRVTVGLDDQVLAICQSTERLNIRMDLNEKEPTGRCWKEIIASKGCSGEIDEEAGNDNDRWLQVDAGGCSINSKTIPRHWTEPQHQSSSFLSDYSAFDRKSTWRRKVIDALTTRNELIWNTFWDFSRHFGEDSAWTRHAKAQVLAATSSDWIDANLELTIEGATKGLLRVEIAGRGQTIELPFADIVCAFAKCDVHSKNVLEVHSPILPQSNMLAVLKKPLKIAFNTEDERDSWTSVIQATLCKAIPVFDRVLWAIDDQGLIYVCPISTHNTQSLSQQYWLQLRGHFKEVSAGCGVVWALGEDGKAWCLSPDYGCAIDPMFGEELALVQTDAIDEVLCENQRSSVLSGYCTFNGTANGKYYAWSDDSGTVKKANKETTRLPSKHWQWANDWKIVNHDLNCDSEGWQYAKKFGTDFNRKKGSVRRRQWTRRRVFTAAAPWLAIDAPKLTRLSVQNDSTDNSHLLVWAVTVTGDLLCRQGVTSATPAGSAWKQVICDKRIVDICAGPNYHIWAVTSAGEALLRYCANFADITKCAWKCIPSSFKLKQIAVGANVVWGLDSKGDLYERTAVSSATPEGESWIYAYSDVQTVTTDSSGNLYALLKYSDPGVGTVSGVLARRTTENSWDYGIAGPWTCISLSSII</sequence>
<evidence type="ECO:0000313" key="5">
    <source>
        <dbReference type="Proteomes" id="UP000887566"/>
    </source>
</evidence>
<dbReference type="AlphaFoldDB" id="A0A914WWB0"/>
<protein>
    <submittedName>
        <fullName evidence="6">Peroxin/Ferlin domain-containing protein</fullName>
    </submittedName>
</protein>
<keyword evidence="5" id="KW-1185">Reference proteome</keyword>
<keyword evidence="2" id="KW-0677">Repeat</keyword>
<proteinExistence type="inferred from homology"/>
<dbReference type="GO" id="GO:0005737">
    <property type="term" value="C:cytoplasm"/>
    <property type="evidence" value="ECO:0007669"/>
    <property type="project" value="UniProtKB-ARBA"/>
</dbReference>
<dbReference type="InterPro" id="IPR051513">
    <property type="entry name" value="Tectonin_beta-prop"/>
</dbReference>
<dbReference type="InterPro" id="IPR006614">
    <property type="entry name" value="Peroxin/Ferlin"/>
</dbReference>
<comment type="similarity">
    <text evidence="1">Belongs to the TECPR1 family.</text>
</comment>
<dbReference type="PANTHER" id="PTHR23250">
    <property type="entry name" value="DYSFERLIN-RELATED"/>
    <property type="match status" value="1"/>
</dbReference>
<evidence type="ECO:0000256" key="2">
    <source>
        <dbReference type="ARBA" id="ARBA00022737"/>
    </source>
</evidence>
<dbReference type="Pfam" id="PF06462">
    <property type="entry name" value="Hyd_WA"/>
    <property type="match status" value="1"/>
</dbReference>
<feature type="domain" description="Peroxin/Ferlin" evidence="3">
    <location>
        <begin position="72"/>
        <end position="133"/>
    </location>
</feature>
<dbReference type="GO" id="GO:0098588">
    <property type="term" value="C:bounding membrane of organelle"/>
    <property type="evidence" value="ECO:0007669"/>
    <property type="project" value="UniProtKB-ARBA"/>
</dbReference>
<dbReference type="InterPro" id="IPR006624">
    <property type="entry name" value="Beta-propeller_rpt_TECPR"/>
</dbReference>
<dbReference type="Pfam" id="PF19193">
    <property type="entry name" value="Tectonin"/>
    <property type="match status" value="1"/>
</dbReference>
<feature type="domain" description="Peroxin/Ferlin" evidence="4">
    <location>
        <begin position="760"/>
        <end position="790"/>
    </location>
</feature>
<dbReference type="Pfam" id="PF06398">
    <property type="entry name" value="Pex24p"/>
    <property type="match status" value="1"/>
</dbReference>
<feature type="domain" description="Peroxin/Ferlin" evidence="3">
    <location>
        <begin position="686"/>
        <end position="750"/>
    </location>
</feature>
<dbReference type="SMART" id="SM00693">
    <property type="entry name" value="DysFN"/>
    <property type="match status" value="2"/>
</dbReference>